<dbReference type="EMBL" id="NCSJ02000077">
    <property type="protein sequence ID" value="RFU31343.1"/>
    <property type="molecule type" value="Genomic_DNA"/>
</dbReference>
<feature type="compositionally biased region" description="Basic and acidic residues" evidence="1">
    <location>
        <begin position="160"/>
        <end position="170"/>
    </location>
</feature>
<sequence>MCLIRIKEVDDDDVVANRRTTTTRQQIVYAPPPASPRTRITQTLPAQYVNPPSPSTPIVRPVTPPRVIRTAPSRSNSRVEVVSVPKTRASPRTSGISVNGSKRRSRHGSRSSRIGDDVFIEQDRQIVLAAKERLRDESGSRSRERREYGDYHYPGSASPRESRYLEEGPSARRSTVVIKETNPKSSGRLVESTRIVVEDGGRRREYYRRS</sequence>
<evidence type="ECO:0000313" key="2">
    <source>
        <dbReference type="EMBL" id="RFU31343.1"/>
    </source>
</evidence>
<reference evidence="2 3" key="1">
    <citation type="submission" date="2018-05" db="EMBL/GenBank/DDBJ databases">
        <title>Draft genome sequence of Scytalidium lignicola DSM 105466, a ubiquitous saprotrophic fungus.</title>
        <authorList>
            <person name="Buettner E."/>
            <person name="Gebauer A.M."/>
            <person name="Hofrichter M."/>
            <person name="Liers C."/>
            <person name="Kellner H."/>
        </authorList>
    </citation>
    <scope>NUCLEOTIDE SEQUENCE [LARGE SCALE GENOMIC DNA]</scope>
    <source>
        <strain evidence="2 3">DSM 105466</strain>
    </source>
</reference>
<accession>A0A3E2HDW3</accession>
<dbReference type="STRING" id="5539.A0A3E2HDW3"/>
<organism evidence="2 3">
    <name type="scientific">Scytalidium lignicola</name>
    <name type="common">Hyphomycete</name>
    <dbReference type="NCBI Taxonomy" id="5539"/>
    <lineage>
        <taxon>Eukaryota</taxon>
        <taxon>Fungi</taxon>
        <taxon>Dikarya</taxon>
        <taxon>Ascomycota</taxon>
        <taxon>Pezizomycotina</taxon>
        <taxon>Leotiomycetes</taxon>
        <taxon>Leotiomycetes incertae sedis</taxon>
        <taxon>Scytalidium</taxon>
    </lineage>
</organism>
<feature type="region of interest" description="Disordered" evidence="1">
    <location>
        <begin position="131"/>
        <end position="187"/>
    </location>
</feature>
<feature type="non-terminal residue" evidence="2">
    <location>
        <position position="1"/>
    </location>
</feature>
<dbReference type="AlphaFoldDB" id="A0A3E2HDW3"/>
<comment type="caution">
    <text evidence="2">The sequence shown here is derived from an EMBL/GenBank/DDBJ whole genome shotgun (WGS) entry which is preliminary data.</text>
</comment>
<name>A0A3E2HDW3_SCYLI</name>
<feature type="compositionally biased region" description="Basic residues" evidence="1">
    <location>
        <begin position="101"/>
        <end position="110"/>
    </location>
</feature>
<dbReference type="OMA" id="YERHYVE"/>
<evidence type="ECO:0000256" key="1">
    <source>
        <dbReference type="SAM" id="MobiDB-lite"/>
    </source>
</evidence>
<feature type="compositionally biased region" description="Low complexity" evidence="1">
    <location>
        <begin position="56"/>
        <end position="84"/>
    </location>
</feature>
<gene>
    <name evidence="2" type="ORF">B7463_g4992</name>
</gene>
<feature type="compositionally biased region" description="Basic and acidic residues" evidence="1">
    <location>
        <begin position="131"/>
        <end position="150"/>
    </location>
</feature>
<keyword evidence="3" id="KW-1185">Reference proteome</keyword>
<protein>
    <submittedName>
        <fullName evidence="2">Uncharacterized protein</fullName>
    </submittedName>
</protein>
<feature type="region of interest" description="Disordered" evidence="1">
    <location>
        <begin position="50"/>
        <end position="117"/>
    </location>
</feature>
<feature type="compositionally biased region" description="Polar residues" evidence="1">
    <location>
        <begin position="90"/>
        <end position="100"/>
    </location>
</feature>
<proteinExistence type="predicted"/>
<feature type="non-terminal residue" evidence="2">
    <location>
        <position position="210"/>
    </location>
</feature>
<evidence type="ECO:0000313" key="3">
    <source>
        <dbReference type="Proteomes" id="UP000258309"/>
    </source>
</evidence>
<dbReference type="Proteomes" id="UP000258309">
    <property type="component" value="Unassembled WGS sequence"/>
</dbReference>